<dbReference type="EMBL" id="CYSE01000004">
    <property type="protein sequence ID" value="CUH79862.1"/>
    <property type="molecule type" value="Genomic_DNA"/>
</dbReference>
<dbReference type="InterPro" id="IPR036249">
    <property type="entry name" value="Thioredoxin-like_sf"/>
</dbReference>
<feature type="signal peptide" evidence="2">
    <location>
        <begin position="1"/>
        <end position="17"/>
    </location>
</feature>
<dbReference type="Pfam" id="PF00578">
    <property type="entry name" value="AhpC-TSA"/>
    <property type="match status" value="1"/>
</dbReference>
<dbReference type="InterPro" id="IPR000866">
    <property type="entry name" value="AhpC/TSA"/>
</dbReference>
<dbReference type="GO" id="GO:0015036">
    <property type="term" value="F:disulfide oxidoreductase activity"/>
    <property type="evidence" value="ECO:0007669"/>
    <property type="project" value="UniProtKB-ARBA"/>
</dbReference>
<dbReference type="STRING" id="441103.TRN7648_02684"/>
<dbReference type="AlphaFoldDB" id="A0A0P1GEK6"/>
<evidence type="ECO:0000313" key="4">
    <source>
        <dbReference type="EMBL" id="CUH79862.1"/>
    </source>
</evidence>
<dbReference type="RefSeq" id="WP_058248158.1">
    <property type="nucleotide sequence ID" value="NZ_CYSE01000004.1"/>
</dbReference>
<dbReference type="PROSITE" id="PS51352">
    <property type="entry name" value="THIOREDOXIN_2"/>
    <property type="match status" value="1"/>
</dbReference>
<dbReference type="SUPFAM" id="SSF52833">
    <property type="entry name" value="Thioredoxin-like"/>
    <property type="match status" value="1"/>
</dbReference>
<keyword evidence="2" id="KW-0732">Signal</keyword>
<feature type="domain" description="Thioredoxin" evidence="3">
    <location>
        <begin position="15"/>
        <end position="182"/>
    </location>
</feature>
<dbReference type="GO" id="GO:0016209">
    <property type="term" value="F:antioxidant activity"/>
    <property type="evidence" value="ECO:0007669"/>
    <property type="project" value="InterPro"/>
</dbReference>
<dbReference type="PROSITE" id="PS00194">
    <property type="entry name" value="THIOREDOXIN_1"/>
    <property type="match status" value="1"/>
</dbReference>
<dbReference type="InterPro" id="IPR050553">
    <property type="entry name" value="Thioredoxin_ResA/DsbE_sf"/>
</dbReference>
<evidence type="ECO:0000313" key="5">
    <source>
        <dbReference type="Proteomes" id="UP000054935"/>
    </source>
</evidence>
<keyword evidence="5" id="KW-1185">Reference proteome</keyword>
<dbReference type="CDD" id="cd02966">
    <property type="entry name" value="TlpA_like_family"/>
    <property type="match status" value="1"/>
</dbReference>
<dbReference type="InterPro" id="IPR013766">
    <property type="entry name" value="Thioredoxin_domain"/>
</dbReference>
<keyword evidence="1" id="KW-0676">Redox-active center</keyword>
<accession>A0A0P1GEK6</accession>
<sequence>MKKFGLALLYTATMALANPVVADVAAAQAAVAGDMKKLSFSEPQPVGDGVIVSFDGEQMNLSESNGKWRVVNFWATWCAPCRHEMPMLSQLQSDLGGEEFEVITIATSRNPPAKMKAFFDEIGVDNLPLHRDPKSYLARQIGVLGLPVTLILNPEGQEVARLTGDADWASDEAKAVIKALMSGS</sequence>
<evidence type="ECO:0000259" key="3">
    <source>
        <dbReference type="PROSITE" id="PS51352"/>
    </source>
</evidence>
<organism evidence="4 5">
    <name type="scientific">Tropicibacter naphthalenivorans</name>
    <dbReference type="NCBI Taxonomy" id="441103"/>
    <lineage>
        <taxon>Bacteria</taxon>
        <taxon>Pseudomonadati</taxon>
        <taxon>Pseudomonadota</taxon>
        <taxon>Alphaproteobacteria</taxon>
        <taxon>Rhodobacterales</taxon>
        <taxon>Roseobacteraceae</taxon>
        <taxon>Tropicibacter</taxon>
    </lineage>
</organism>
<dbReference type="PANTHER" id="PTHR42852:SF18">
    <property type="entry name" value="CHROMOSOME UNDETERMINED SCAFFOLD_47, WHOLE GENOME SHOTGUN SEQUENCE"/>
    <property type="match status" value="1"/>
</dbReference>
<feature type="chain" id="PRO_5006063363" evidence="2">
    <location>
        <begin position="18"/>
        <end position="184"/>
    </location>
</feature>
<name>A0A0P1GEK6_9RHOB</name>
<dbReference type="PANTHER" id="PTHR42852">
    <property type="entry name" value="THIOL:DISULFIDE INTERCHANGE PROTEIN DSBE"/>
    <property type="match status" value="1"/>
</dbReference>
<dbReference type="InterPro" id="IPR017937">
    <property type="entry name" value="Thioredoxin_CS"/>
</dbReference>
<evidence type="ECO:0000256" key="2">
    <source>
        <dbReference type="SAM" id="SignalP"/>
    </source>
</evidence>
<protein>
    <submittedName>
        <fullName evidence="4">Cytochrome c biogenesis protein TlpA</fullName>
    </submittedName>
</protein>
<evidence type="ECO:0000256" key="1">
    <source>
        <dbReference type="ARBA" id="ARBA00023284"/>
    </source>
</evidence>
<gene>
    <name evidence="4" type="primary">tlpA</name>
    <name evidence="4" type="ORF">TRN7648_02684</name>
</gene>
<dbReference type="OrthoDB" id="9799347at2"/>
<dbReference type="Proteomes" id="UP000054935">
    <property type="component" value="Unassembled WGS sequence"/>
</dbReference>
<reference evidence="4 5" key="1">
    <citation type="submission" date="2015-09" db="EMBL/GenBank/DDBJ databases">
        <authorList>
            <consortium name="Swine Surveillance"/>
        </authorList>
    </citation>
    <scope>NUCLEOTIDE SEQUENCE [LARGE SCALE GENOMIC DNA]</scope>
    <source>
        <strain evidence="4 5">CECT 7648</strain>
    </source>
</reference>
<dbReference type="Gene3D" id="3.40.30.10">
    <property type="entry name" value="Glutaredoxin"/>
    <property type="match status" value="1"/>
</dbReference>
<proteinExistence type="predicted"/>